<evidence type="ECO:0000313" key="1">
    <source>
        <dbReference type="EMBL" id="RZF48539.1"/>
    </source>
</evidence>
<dbReference type="STRING" id="195883.A0A482XSS7"/>
<protein>
    <submittedName>
        <fullName evidence="1">Uncharacterized protein</fullName>
    </submittedName>
</protein>
<proteinExistence type="predicted"/>
<accession>A0A482XSS7</accession>
<name>A0A482XSS7_LAOST</name>
<reference evidence="1 2" key="1">
    <citation type="journal article" date="2017" name="Gigascience">
        <title>Genome sequence of the small brown planthopper, Laodelphax striatellus.</title>
        <authorList>
            <person name="Zhu J."/>
            <person name="Jiang F."/>
            <person name="Wang X."/>
            <person name="Yang P."/>
            <person name="Bao Y."/>
            <person name="Zhao W."/>
            <person name="Wang W."/>
            <person name="Lu H."/>
            <person name="Wang Q."/>
            <person name="Cui N."/>
            <person name="Li J."/>
            <person name="Chen X."/>
            <person name="Luo L."/>
            <person name="Yu J."/>
            <person name="Kang L."/>
            <person name="Cui F."/>
        </authorList>
    </citation>
    <scope>NUCLEOTIDE SEQUENCE [LARGE SCALE GENOMIC DNA]</scope>
    <source>
        <strain evidence="1">Lst14</strain>
    </source>
</reference>
<dbReference type="InParanoid" id="A0A482XSS7"/>
<evidence type="ECO:0000313" key="2">
    <source>
        <dbReference type="Proteomes" id="UP000291343"/>
    </source>
</evidence>
<keyword evidence="2" id="KW-1185">Reference proteome</keyword>
<sequence>MKTIPSLIKCISCSTREEDEGMKRTSGGPPRIEGKIYQYCKNVCLLPLKQLLSFDVLQLLACACVLAYVRSLFRRASKQIATIITKPSLPTYQKSKHHVSTGTSTTNGYSYSKRASVTHITTPKSISELPEGIVSESGVYLPGLKDVNGRAIIVYDMNTASNTALTARDVAKLLLYYSSIPLRTPTVVSIIQNKMAVTRREIILVGYVGEL</sequence>
<comment type="caution">
    <text evidence="1">The sequence shown here is derived from an EMBL/GenBank/DDBJ whole genome shotgun (WGS) entry which is preliminary data.</text>
</comment>
<dbReference type="OrthoDB" id="6152532at2759"/>
<organism evidence="1 2">
    <name type="scientific">Laodelphax striatellus</name>
    <name type="common">Small brown planthopper</name>
    <name type="synonym">Delphax striatella</name>
    <dbReference type="NCBI Taxonomy" id="195883"/>
    <lineage>
        <taxon>Eukaryota</taxon>
        <taxon>Metazoa</taxon>
        <taxon>Ecdysozoa</taxon>
        <taxon>Arthropoda</taxon>
        <taxon>Hexapoda</taxon>
        <taxon>Insecta</taxon>
        <taxon>Pterygota</taxon>
        <taxon>Neoptera</taxon>
        <taxon>Paraneoptera</taxon>
        <taxon>Hemiptera</taxon>
        <taxon>Auchenorrhyncha</taxon>
        <taxon>Fulgoroidea</taxon>
        <taxon>Delphacidae</taxon>
        <taxon>Criomorphinae</taxon>
        <taxon>Laodelphax</taxon>
    </lineage>
</organism>
<dbReference type="AlphaFoldDB" id="A0A482XSS7"/>
<dbReference type="Proteomes" id="UP000291343">
    <property type="component" value="Unassembled WGS sequence"/>
</dbReference>
<dbReference type="EMBL" id="QKKF02001986">
    <property type="protein sequence ID" value="RZF48539.1"/>
    <property type="molecule type" value="Genomic_DNA"/>
</dbReference>
<gene>
    <name evidence="1" type="ORF">LSTR_LSTR014592</name>
</gene>